<dbReference type="OMA" id="GHEFAYP"/>
<reference evidence="4" key="3">
    <citation type="journal article" date="2012" name="PLoS Pathog.">
        <title>Comparative genomics of the apicomplexan parasites Toxoplasma gondii and Neospora caninum: Coccidia differing in host range and transmission strategy.</title>
        <authorList>
            <person name="Reid A.J."/>
            <person name="Vermont S.J."/>
            <person name="Cotton J.A."/>
            <person name="Harris D."/>
            <person name="Hill-Cawthorne G.A."/>
            <person name="Konen-Waisman S."/>
            <person name="Latham S.M."/>
            <person name="Mourier T."/>
            <person name="Norton R."/>
            <person name="Quail M.A."/>
            <person name="Sanders M."/>
            <person name="Shanmugam D."/>
            <person name="Sohal A."/>
            <person name="Wasmuth J.D."/>
            <person name="Brunk B."/>
            <person name="Grigg M.E."/>
            <person name="Howard J.C."/>
            <person name="Parkinson J."/>
            <person name="Roos D.S."/>
            <person name="Trees A.J."/>
            <person name="Berriman M."/>
            <person name="Pain A."/>
            <person name="Wastling J.M."/>
        </authorList>
    </citation>
    <scope>NUCLEOTIDE SEQUENCE [LARGE SCALE GENOMIC DNA]</scope>
    <source>
        <strain evidence="4">Liverpool</strain>
    </source>
</reference>
<evidence type="ECO:0000313" key="4">
    <source>
        <dbReference type="Proteomes" id="UP000007494"/>
    </source>
</evidence>
<dbReference type="GeneID" id="13443776"/>
<accession>F0VHX7</accession>
<feature type="region of interest" description="Disordered" evidence="1">
    <location>
        <begin position="363"/>
        <end position="424"/>
    </location>
</feature>
<protein>
    <submittedName>
        <fullName evidence="3">Mucin, putative</fullName>
    </submittedName>
    <submittedName>
        <fullName evidence="2">Putative mucin</fullName>
    </submittedName>
</protein>
<gene>
    <name evidence="3" type="ORF">BN1204_031250</name>
    <name evidence="2" type="ORF">NCLIV_031250</name>
</gene>
<keyword evidence="4" id="KW-1185">Reference proteome</keyword>
<dbReference type="eggNOG" id="ENOG502QYF9">
    <property type="taxonomic scope" value="Eukaryota"/>
</dbReference>
<dbReference type="InParanoid" id="F0VHX7"/>
<dbReference type="Proteomes" id="UP000007494">
    <property type="component" value="Chromosome VIII"/>
</dbReference>
<feature type="compositionally biased region" description="Basic and acidic residues" evidence="1">
    <location>
        <begin position="390"/>
        <end position="424"/>
    </location>
</feature>
<evidence type="ECO:0000313" key="2">
    <source>
        <dbReference type="EMBL" id="CBZ53338.1"/>
    </source>
</evidence>
<evidence type="ECO:0000256" key="1">
    <source>
        <dbReference type="SAM" id="MobiDB-lite"/>
    </source>
</evidence>
<dbReference type="AlphaFoldDB" id="F0VHX7"/>
<feature type="compositionally biased region" description="Pro residues" evidence="1">
    <location>
        <begin position="379"/>
        <end position="388"/>
    </location>
</feature>
<dbReference type="VEuPathDB" id="ToxoDB:NCLIV_031250"/>
<sequence length="450" mass="47648">MAAGNQNGPPSAAPPAGETPLSLTQSTSLPADFMRGVAQESTLGRGMSAPASHLHAGLRPSTAPAGTPGTGAPQPHSAFAPVTAMAATPHGASGAPLASVGHLPSCFVDASNFQSMQLPPAGGSLPADAELLLKPSAQKPEYRKADGALVTAGEKNHLRIPTTSTVWTGPLTVPETVTKHYVAAASVNSQAPPAPRCTTTLSRSYIVKGNPSVYCAELSADRLLPMREVDHFTSVCTVPGPVYDLQPNVDPRSAATRRRRRRKMRGCGDCAFCEDCAIPFMDTVVGCLSAILLSQGGDAAGSLLHGDAGSYYPAGYYDMMPGTPGPTVDTFCMDCGDIFRSEKVDGRLFADMLAKRDLSSYTATKRRTEDEESGKIPLPTFPYAPPHPTESSKGRKPDGNETLFEWKARESESRQGHEFAYPKDESGRVALPAFKLEEKDKGLRGIHKRA</sequence>
<evidence type="ECO:0000313" key="3">
    <source>
        <dbReference type="EMBL" id="CEL67323.1"/>
    </source>
</evidence>
<feature type="compositionally biased region" description="Low complexity" evidence="1">
    <location>
        <begin position="62"/>
        <end position="73"/>
    </location>
</feature>
<feature type="region of interest" description="Disordered" evidence="1">
    <location>
        <begin position="1"/>
        <end position="29"/>
    </location>
</feature>
<name>F0VHX7_NEOCL</name>
<proteinExistence type="predicted"/>
<feature type="region of interest" description="Disordered" evidence="1">
    <location>
        <begin position="47"/>
        <end position="77"/>
    </location>
</feature>
<organism evidence="2 4">
    <name type="scientific">Neospora caninum (strain Liverpool)</name>
    <dbReference type="NCBI Taxonomy" id="572307"/>
    <lineage>
        <taxon>Eukaryota</taxon>
        <taxon>Sar</taxon>
        <taxon>Alveolata</taxon>
        <taxon>Apicomplexa</taxon>
        <taxon>Conoidasida</taxon>
        <taxon>Coccidia</taxon>
        <taxon>Eucoccidiorida</taxon>
        <taxon>Eimeriorina</taxon>
        <taxon>Sarcocystidae</taxon>
        <taxon>Neospora</taxon>
    </lineage>
</organism>
<dbReference type="EMBL" id="LN714483">
    <property type="protein sequence ID" value="CEL67323.1"/>
    <property type="molecule type" value="Genomic_DNA"/>
</dbReference>
<reference evidence="2" key="2">
    <citation type="submission" date="2011-03" db="EMBL/GenBank/DDBJ databases">
        <title>Comparative genomics and transcriptomics of Neospora caninum and Toxoplasma gondii.</title>
        <authorList>
            <person name="Reid A.J."/>
            <person name="Sohal A."/>
            <person name="Harris D."/>
            <person name="Quail M."/>
            <person name="Sanders M."/>
            <person name="Berriman M."/>
            <person name="Wastling J.M."/>
            <person name="Pain A."/>
        </authorList>
    </citation>
    <scope>NUCLEOTIDE SEQUENCE</scope>
    <source>
        <strain evidence="2">Liverpool</strain>
    </source>
</reference>
<dbReference type="EMBL" id="FR823390">
    <property type="protein sequence ID" value="CBZ53338.1"/>
    <property type="molecule type" value="Genomic_DNA"/>
</dbReference>
<reference evidence="3" key="4">
    <citation type="journal article" date="2015" name="PLoS ONE">
        <title>Comprehensive Evaluation of Toxoplasma gondii VEG and Neospora caninum LIV Genomes with Tachyzoite Stage Transcriptome and Proteome Defines Novel Transcript Features.</title>
        <authorList>
            <person name="Ramaprasad A."/>
            <person name="Mourier T."/>
            <person name="Naeem R."/>
            <person name="Malas T.B."/>
            <person name="Moussa E."/>
            <person name="Panigrahi A."/>
            <person name="Vermont S.J."/>
            <person name="Otto T.D."/>
            <person name="Wastling J."/>
            <person name="Pain A."/>
        </authorList>
    </citation>
    <scope>NUCLEOTIDE SEQUENCE</scope>
    <source>
        <strain evidence="3">Liverpool</strain>
    </source>
</reference>
<reference evidence="2" key="1">
    <citation type="submission" date="2011-02" db="EMBL/GenBank/DDBJ databases">
        <authorList>
            <person name="Aslett M."/>
        </authorList>
    </citation>
    <scope>NUCLEOTIDE SEQUENCE</scope>
    <source>
        <strain evidence="2">Liverpool</strain>
    </source>
</reference>
<dbReference type="RefSeq" id="XP_003883370.1">
    <property type="nucleotide sequence ID" value="XM_003883321.1"/>
</dbReference>
<dbReference type="OrthoDB" id="333114at2759"/>